<proteinExistence type="predicted"/>
<organism evidence="1 2">
    <name type="scientific">Protopolystoma xenopodis</name>
    <dbReference type="NCBI Taxonomy" id="117903"/>
    <lineage>
        <taxon>Eukaryota</taxon>
        <taxon>Metazoa</taxon>
        <taxon>Spiralia</taxon>
        <taxon>Lophotrochozoa</taxon>
        <taxon>Platyhelminthes</taxon>
        <taxon>Monogenea</taxon>
        <taxon>Polyopisthocotylea</taxon>
        <taxon>Polystomatidea</taxon>
        <taxon>Polystomatidae</taxon>
        <taxon>Protopolystoma</taxon>
    </lineage>
</organism>
<evidence type="ECO:0000313" key="2">
    <source>
        <dbReference type="Proteomes" id="UP000784294"/>
    </source>
</evidence>
<comment type="caution">
    <text evidence="1">The sequence shown here is derived from an EMBL/GenBank/DDBJ whole genome shotgun (WGS) entry which is preliminary data.</text>
</comment>
<protein>
    <submittedName>
        <fullName evidence="1">Uncharacterized protein</fullName>
    </submittedName>
</protein>
<keyword evidence="2" id="KW-1185">Reference proteome</keyword>
<accession>A0A3S5CIQ2</accession>
<dbReference type="Proteomes" id="UP000784294">
    <property type="component" value="Unassembled WGS sequence"/>
</dbReference>
<dbReference type="AlphaFoldDB" id="A0A3S5CIQ2"/>
<evidence type="ECO:0000313" key="1">
    <source>
        <dbReference type="EMBL" id="VEL11499.1"/>
    </source>
</evidence>
<gene>
    <name evidence="1" type="ORF">PXEA_LOCUS4939</name>
</gene>
<name>A0A3S5CIQ2_9PLAT</name>
<sequence length="77" mass="8598">MALQTCSDRQQLSMFYKCRNKSLLALQLSAGLVISISAGFGSDLGETRSRRLRGFGKALMGTAYCFGHLRKVAYFWL</sequence>
<dbReference type="EMBL" id="CAAALY010011982">
    <property type="protein sequence ID" value="VEL11499.1"/>
    <property type="molecule type" value="Genomic_DNA"/>
</dbReference>
<reference evidence="1" key="1">
    <citation type="submission" date="2018-11" db="EMBL/GenBank/DDBJ databases">
        <authorList>
            <consortium name="Pathogen Informatics"/>
        </authorList>
    </citation>
    <scope>NUCLEOTIDE SEQUENCE</scope>
</reference>